<keyword evidence="5" id="KW-1185">Reference proteome</keyword>
<dbReference type="Pfam" id="PF13458">
    <property type="entry name" value="Peripla_BP_6"/>
    <property type="match status" value="1"/>
</dbReference>
<dbReference type="PANTHER" id="PTHR47235">
    <property type="entry name" value="BLR6548 PROTEIN"/>
    <property type="match status" value="1"/>
</dbReference>
<geneLocation type="plasmid" evidence="4 5">
    <name>pACP4.2</name>
</geneLocation>
<evidence type="ECO:0000313" key="5">
    <source>
        <dbReference type="Proteomes" id="UP000194440"/>
    </source>
</evidence>
<reference evidence="4" key="1">
    <citation type="submission" date="2017-05" db="EMBL/GenBank/DDBJ databases">
        <title>Polyphasic characterization of four soil-derived phenanthrene-degrading Acidovorax strains and proposal of Acidovorax phenanthrenivorans sp. nov.</title>
        <authorList>
            <person name="Singleton D."/>
            <person name="Lee J."/>
            <person name="Dickey A.N."/>
            <person name="Stroud A."/>
            <person name="Scholl E.H."/>
            <person name="Wright F.A."/>
            <person name="Aitken M.D."/>
        </authorList>
    </citation>
    <scope>NUCLEOTIDE SEQUENCE</scope>
    <source>
        <strain evidence="4">P4</strain>
        <plasmid evidence="4">pACP4.2</plasmid>
    </source>
</reference>
<dbReference type="PANTHER" id="PTHR47235:SF1">
    <property type="entry name" value="BLR6548 PROTEIN"/>
    <property type="match status" value="1"/>
</dbReference>
<dbReference type="EMBL" id="CP021368">
    <property type="protein sequence ID" value="ART61312.1"/>
    <property type="molecule type" value="Genomic_DNA"/>
</dbReference>
<keyword evidence="4" id="KW-0614">Plasmid</keyword>
<accession>A0A240UJT6</accession>
<organism evidence="4 5">
    <name type="scientific">Acidovorax carolinensis</name>
    <dbReference type="NCBI Taxonomy" id="553814"/>
    <lineage>
        <taxon>Bacteria</taxon>
        <taxon>Pseudomonadati</taxon>
        <taxon>Pseudomonadota</taxon>
        <taxon>Betaproteobacteria</taxon>
        <taxon>Burkholderiales</taxon>
        <taxon>Comamonadaceae</taxon>
        <taxon>Acidovorax</taxon>
    </lineage>
</organism>
<evidence type="ECO:0000259" key="3">
    <source>
        <dbReference type="Pfam" id="PF13458"/>
    </source>
</evidence>
<dbReference type="SUPFAM" id="SSF53822">
    <property type="entry name" value="Periplasmic binding protein-like I"/>
    <property type="match status" value="1"/>
</dbReference>
<comment type="similarity">
    <text evidence="1">Belongs to the leucine-binding protein family.</text>
</comment>
<evidence type="ECO:0000256" key="1">
    <source>
        <dbReference type="ARBA" id="ARBA00010062"/>
    </source>
</evidence>
<dbReference type="Gene3D" id="3.40.50.2300">
    <property type="match status" value="2"/>
</dbReference>
<dbReference type="PROSITE" id="PS51318">
    <property type="entry name" value="TAT"/>
    <property type="match status" value="1"/>
</dbReference>
<dbReference type="InterPro" id="IPR028081">
    <property type="entry name" value="Leu-bd"/>
</dbReference>
<dbReference type="CDD" id="cd06326">
    <property type="entry name" value="PBP1_ABC_ligand_binding-like"/>
    <property type="match status" value="1"/>
</dbReference>
<feature type="domain" description="Leucine-binding protein" evidence="3">
    <location>
        <begin position="40"/>
        <end position="357"/>
    </location>
</feature>
<dbReference type="KEGG" id="acip:CBP36_20250"/>
<name>A0A240UJT6_9BURK</name>
<dbReference type="KEGG" id="acis:CBP35_20325"/>
<dbReference type="Proteomes" id="UP000194440">
    <property type="component" value="Plasmid pACP4.2"/>
</dbReference>
<evidence type="ECO:0000313" key="4">
    <source>
        <dbReference type="EMBL" id="ART61312.1"/>
    </source>
</evidence>
<sequence length="388" mass="40564">MNTEPAGTDRARRRTLSCIGGTLAAAAVGLPFRARAAAREIHVAMLLPLQGGQARQAEMIRQGVDGALEQANRAGGIRGQPVKLLAIDNGYQAEKTVEAIGSLAARESVVAVTSLFGGPIIGAAIPAATRAGVPIVGVLHGNDAFRRPGNEIVTHARATFDAEIRAIAALFPTIGRSRFAVLHAIDNSGTAFRAQFELVLKAQGLPLIAAVPYARDATDYTEQARSIERSGADVVVVGGVTASGIAAIRAKVATKLWAQIVCLSTVDERSVWEQLGADAVGTAFSSVVPNPYATLLPLAREYQAAMKARNYGQLSLSSFEGYINAQVMLEGLRRAPALTRPALQGALRAMQGVSLGGVSFSAPAEGKIASGIDVADILVMTHNGRMLR</sequence>
<dbReference type="InterPro" id="IPR006311">
    <property type="entry name" value="TAT_signal"/>
</dbReference>
<proteinExistence type="inferred from homology"/>
<dbReference type="InterPro" id="IPR028082">
    <property type="entry name" value="Peripla_BP_I"/>
</dbReference>
<keyword evidence="2" id="KW-0732">Signal</keyword>
<gene>
    <name evidence="4" type="ORF">CBP36_20250</name>
</gene>
<dbReference type="OrthoDB" id="8817304at2"/>
<dbReference type="AlphaFoldDB" id="A0A240UJT6"/>
<dbReference type="RefSeq" id="WP_066789082.1">
    <property type="nucleotide sequence ID" value="NZ_CP021364.1"/>
</dbReference>
<protein>
    <recommendedName>
        <fullName evidence="3">Leucine-binding protein domain-containing protein</fullName>
    </recommendedName>
</protein>
<evidence type="ECO:0000256" key="2">
    <source>
        <dbReference type="ARBA" id="ARBA00022729"/>
    </source>
</evidence>